<dbReference type="GO" id="GO:0006508">
    <property type="term" value="P:proteolysis"/>
    <property type="evidence" value="ECO:0007669"/>
    <property type="project" value="InterPro"/>
</dbReference>
<feature type="domain" description="Dipeptidylpeptidase IV N-terminal" evidence="1">
    <location>
        <begin position="132"/>
        <end position="469"/>
    </location>
</feature>
<dbReference type="Proteomes" id="UP000477680">
    <property type="component" value="Chromosome"/>
</dbReference>
<dbReference type="GO" id="GO:0008239">
    <property type="term" value="F:dipeptidyl-peptidase activity"/>
    <property type="evidence" value="ECO:0007669"/>
    <property type="project" value="TreeGrafter"/>
</dbReference>
<organism evidence="2 3">
    <name type="scientific">Kineobactrum salinum</name>
    <dbReference type="NCBI Taxonomy" id="2708301"/>
    <lineage>
        <taxon>Bacteria</taxon>
        <taxon>Pseudomonadati</taxon>
        <taxon>Pseudomonadota</taxon>
        <taxon>Gammaproteobacteria</taxon>
        <taxon>Cellvibrionales</taxon>
        <taxon>Halieaceae</taxon>
        <taxon>Kineobactrum</taxon>
    </lineage>
</organism>
<gene>
    <name evidence="2" type="ORF">G3T16_18070</name>
</gene>
<keyword evidence="3" id="KW-1185">Reference proteome</keyword>
<dbReference type="RefSeq" id="WP_163496441.1">
    <property type="nucleotide sequence ID" value="NZ_CP048711.1"/>
</dbReference>
<dbReference type="InterPro" id="IPR050278">
    <property type="entry name" value="Serine_Prot_S9B/DPPIV"/>
</dbReference>
<reference evidence="2 3" key="1">
    <citation type="submission" date="2020-02" db="EMBL/GenBank/DDBJ databases">
        <title>Genome sequencing for Kineobactrum sp. M2.</title>
        <authorList>
            <person name="Park S.-J."/>
        </authorList>
    </citation>
    <scope>NUCLEOTIDE SEQUENCE [LARGE SCALE GENOMIC DNA]</scope>
    <source>
        <strain evidence="2 3">M2</strain>
    </source>
</reference>
<accession>A0A6C0U585</accession>
<evidence type="ECO:0000313" key="2">
    <source>
        <dbReference type="EMBL" id="QIB67013.1"/>
    </source>
</evidence>
<sequence>MSSQPGNRTDIVARYEAAEAMLDGKVTPLVLNESVSPHWWADHDFWYERQRSDGVEYALVVDGIARSAFDHAAAADALSLATGGKVGQWELAVEDITSDEEAILVAENHRWRFSKGSVADLGPVEVSQPHILISPDKSQGLMVHDHDLYVCTLDSGEERRLTDDGEADFAWGKYPDSGLLAVVRQRNGLHFPPFGWSWSPDGAFIIGGRVDERHIEPYPFLESVPRDGGFRPKTYPIRQPLVGEENAIFTACAIEIATGRKIPIDLPVELQSVLTAIDPITWSIDGRRVFFVAALNESNEARLMAADVTAGTVRTLISERIDGFINLGSEMYAQPNVRILGGGTEAIWYSERTGFGHLYRYELATGTLLNPLTSGEWVVRDILKVDEEKGRIFFTAAGREGGDPYLRRVYRVDLDGADLTLLTPEVADHTLDGAPATMITRLFGTPFAPSMISPDGSVLIDTYSTVSSPSVSVLRSTEEGSIVRVLETADASTLLATGWRPPEPFVAKAADGKTDLHGVIYRPHHKSCRPAPVIDGIYGGPQMTVTPETFQQHGVR</sequence>
<evidence type="ECO:0000313" key="3">
    <source>
        <dbReference type="Proteomes" id="UP000477680"/>
    </source>
</evidence>
<dbReference type="InterPro" id="IPR002469">
    <property type="entry name" value="Peptidase_S9B_N"/>
</dbReference>
<dbReference type="Pfam" id="PF00930">
    <property type="entry name" value="DPPIV_N"/>
    <property type="match status" value="1"/>
</dbReference>
<name>A0A6C0U585_9GAMM</name>
<protein>
    <recommendedName>
        <fullName evidence="1">Dipeptidylpeptidase IV N-terminal domain-containing protein</fullName>
    </recommendedName>
</protein>
<evidence type="ECO:0000259" key="1">
    <source>
        <dbReference type="Pfam" id="PF00930"/>
    </source>
</evidence>
<dbReference type="PANTHER" id="PTHR11731">
    <property type="entry name" value="PROTEASE FAMILY S9B,C DIPEPTIDYL-PEPTIDASE IV-RELATED"/>
    <property type="match status" value="1"/>
</dbReference>
<proteinExistence type="predicted"/>
<dbReference type="KEGG" id="kim:G3T16_18070"/>
<dbReference type="Gene3D" id="2.140.10.30">
    <property type="entry name" value="Dipeptidylpeptidase IV, N-terminal domain"/>
    <property type="match status" value="1"/>
</dbReference>
<dbReference type="AlphaFoldDB" id="A0A6C0U585"/>
<dbReference type="SUPFAM" id="SSF82171">
    <property type="entry name" value="DPP6 N-terminal domain-like"/>
    <property type="match status" value="1"/>
</dbReference>
<dbReference type="EMBL" id="CP048711">
    <property type="protein sequence ID" value="QIB67013.1"/>
    <property type="molecule type" value="Genomic_DNA"/>
</dbReference>
<dbReference type="PANTHER" id="PTHR11731:SF193">
    <property type="entry name" value="DIPEPTIDYL PEPTIDASE 9"/>
    <property type="match status" value="1"/>
</dbReference>